<dbReference type="PROSITE" id="PS51257">
    <property type="entry name" value="PROKAR_LIPOPROTEIN"/>
    <property type="match status" value="1"/>
</dbReference>
<accession>A0A4Q0VL66</accession>
<feature type="chain" id="PRO_5039212460" evidence="1">
    <location>
        <begin position="23"/>
        <end position="94"/>
    </location>
</feature>
<gene>
    <name evidence="2" type="ORF">DS745_20995</name>
</gene>
<dbReference type="OrthoDB" id="73040at2"/>
<organism evidence="2 3">
    <name type="scientific">Anaerobacillus alkaliphilus</name>
    <dbReference type="NCBI Taxonomy" id="1548597"/>
    <lineage>
        <taxon>Bacteria</taxon>
        <taxon>Bacillati</taxon>
        <taxon>Bacillota</taxon>
        <taxon>Bacilli</taxon>
        <taxon>Bacillales</taxon>
        <taxon>Bacillaceae</taxon>
        <taxon>Anaerobacillus</taxon>
    </lineage>
</organism>
<protein>
    <submittedName>
        <fullName evidence="2">Uncharacterized protein</fullName>
    </submittedName>
</protein>
<dbReference type="Pfam" id="PF21172">
    <property type="entry name" value="CueP"/>
    <property type="match status" value="1"/>
</dbReference>
<feature type="signal peptide" evidence="1">
    <location>
        <begin position="1"/>
        <end position="22"/>
    </location>
</feature>
<dbReference type="EMBL" id="QOUX01000047">
    <property type="protein sequence ID" value="RXI96221.1"/>
    <property type="molecule type" value="Genomic_DNA"/>
</dbReference>
<dbReference type="AlphaFoldDB" id="A0A4Q0VL66"/>
<evidence type="ECO:0000256" key="1">
    <source>
        <dbReference type="SAM" id="SignalP"/>
    </source>
</evidence>
<evidence type="ECO:0000313" key="3">
    <source>
        <dbReference type="Proteomes" id="UP000290649"/>
    </source>
</evidence>
<dbReference type="Gene3D" id="2.60.40.3700">
    <property type="match status" value="1"/>
</dbReference>
<evidence type="ECO:0000313" key="2">
    <source>
        <dbReference type="EMBL" id="RXI96221.1"/>
    </source>
</evidence>
<proteinExistence type="predicted"/>
<dbReference type="InterPro" id="IPR047808">
    <property type="entry name" value="CueP-like"/>
</dbReference>
<comment type="caution">
    <text evidence="2">The sequence shown here is derived from an EMBL/GenBank/DDBJ whole genome shotgun (WGS) entry which is preliminary data.</text>
</comment>
<dbReference type="Proteomes" id="UP000290649">
    <property type="component" value="Unassembled WGS sequence"/>
</dbReference>
<name>A0A4Q0VL66_9BACI</name>
<sequence>MKFRLFAVTFLVVTLLMGCNSGDNNEASTETVNETINIKELVNDYSFGNQSALKASITSQQLFVTESAGSEIIYDLPANEFFVSIAPFINETHP</sequence>
<reference evidence="2 3" key="1">
    <citation type="journal article" date="2019" name="Int. J. Syst. Evol. Microbiol.">
        <title>Anaerobacillus alkaliphilus sp. nov., a novel alkaliphilic and moderately halophilic bacterium.</title>
        <authorList>
            <person name="Borsodi A.K."/>
            <person name="Aszalos J.M."/>
            <person name="Bihari P."/>
            <person name="Nagy I."/>
            <person name="Schumann P."/>
            <person name="Sproer C."/>
            <person name="Kovacs A.L."/>
            <person name="Boka K."/>
            <person name="Dobosy P."/>
            <person name="Ovari M."/>
            <person name="Szili-Kovacs T."/>
            <person name="Toth E."/>
        </authorList>
    </citation>
    <scope>NUCLEOTIDE SEQUENCE [LARGE SCALE GENOMIC DNA]</scope>
    <source>
        <strain evidence="2 3">B16-10</strain>
    </source>
</reference>
<keyword evidence="1" id="KW-0732">Signal</keyword>
<keyword evidence="3" id="KW-1185">Reference proteome</keyword>